<organism evidence="2 3">
    <name type="scientific">Actinobacillus porcinus</name>
    <dbReference type="NCBI Taxonomy" id="51048"/>
    <lineage>
        <taxon>Bacteria</taxon>
        <taxon>Pseudomonadati</taxon>
        <taxon>Pseudomonadota</taxon>
        <taxon>Gammaproteobacteria</taxon>
        <taxon>Pasteurellales</taxon>
        <taxon>Pasteurellaceae</taxon>
        <taxon>Actinobacillus</taxon>
    </lineage>
</organism>
<reference evidence="2 3" key="1">
    <citation type="submission" date="2019-05" db="EMBL/GenBank/DDBJ databases">
        <authorList>
            <consortium name="Pathogen Informatics"/>
        </authorList>
    </citation>
    <scope>NUCLEOTIDE SEQUENCE [LARGE SCALE GENOMIC DNA]</scope>
    <source>
        <strain evidence="2 3">NM319</strain>
    </source>
</reference>
<evidence type="ECO:0000313" key="2">
    <source>
        <dbReference type="EMBL" id="VTU08649.1"/>
    </source>
</evidence>
<dbReference type="RefSeq" id="WP_135710568.1">
    <property type="nucleotide sequence ID" value="NZ_CABFKI010000009.1"/>
</dbReference>
<dbReference type="GeneID" id="86155951"/>
<protein>
    <submittedName>
        <fullName evidence="2">Uncharacterized protein</fullName>
    </submittedName>
</protein>
<keyword evidence="1" id="KW-0732">Signal</keyword>
<name>A0ABY6TKQ5_9PAST</name>
<evidence type="ECO:0000256" key="1">
    <source>
        <dbReference type="SAM" id="SignalP"/>
    </source>
</evidence>
<dbReference type="EMBL" id="CABFKI010000009">
    <property type="protein sequence ID" value="VTU08649.1"/>
    <property type="molecule type" value="Genomic_DNA"/>
</dbReference>
<feature type="chain" id="PRO_5045897458" evidence="1">
    <location>
        <begin position="22"/>
        <end position="160"/>
    </location>
</feature>
<comment type="caution">
    <text evidence="2">The sequence shown here is derived from an EMBL/GenBank/DDBJ whole genome shotgun (WGS) entry which is preliminary data.</text>
</comment>
<keyword evidence="3" id="KW-1185">Reference proteome</keyword>
<dbReference type="Proteomes" id="UP000308167">
    <property type="component" value="Unassembled WGS sequence"/>
</dbReference>
<feature type="signal peptide" evidence="1">
    <location>
        <begin position="1"/>
        <end position="21"/>
    </location>
</feature>
<proteinExistence type="predicted"/>
<gene>
    <name evidence="2" type="ORF">SAMEA1410922_01551</name>
</gene>
<evidence type="ECO:0000313" key="3">
    <source>
        <dbReference type="Proteomes" id="UP000308167"/>
    </source>
</evidence>
<accession>A0ABY6TKQ5</accession>
<sequence length="160" mass="17933">MKKFIMFSLGLAIGAVSFANANEATSPQSSQIQPVAVLQVFDTSGKEPKLLKGNRLSRSKARNVCVTVGNVVVEDNNLFAQYLQAPAAIELEIPPEIAKVESVEEKKNYLITRNVVKAEMPNNQFMFCWKFDARDPIGEYKLDTQFNNAIFKDLKFTIIK</sequence>